<dbReference type="Proteomes" id="UP001501598">
    <property type="component" value="Unassembled WGS sequence"/>
</dbReference>
<feature type="transmembrane region" description="Helical" evidence="1">
    <location>
        <begin position="242"/>
        <end position="262"/>
    </location>
</feature>
<feature type="transmembrane region" description="Helical" evidence="1">
    <location>
        <begin position="102"/>
        <end position="123"/>
    </location>
</feature>
<gene>
    <name evidence="2" type="ORF">GCM10023175_17300</name>
</gene>
<feature type="transmembrane region" description="Helical" evidence="1">
    <location>
        <begin position="212"/>
        <end position="230"/>
    </location>
</feature>
<keyword evidence="1" id="KW-1133">Transmembrane helix</keyword>
<organism evidence="2 3">
    <name type="scientific">Pseudonocardia xishanensis</name>
    <dbReference type="NCBI Taxonomy" id="630995"/>
    <lineage>
        <taxon>Bacteria</taxon>
        <taxon>Bacillati</taxon>
        <taxon>Actinomycetota</taxon>
        <taxon>Actinomycetes</taxon>
        <taxon>Pseudonocardiales</taxon>
        <taxon>Pseudonocardiaceae</taxon>
        <taxon>Pseudonocardia</taxon>
    </lineage>
</organism>
<accession>A0ABP8RMC6</accession>
<name>A0ABP8RMC6_9PSEU</name>
<sequence length="302" mass="30041">MTAPQTEVRPVARRLPVAPLTGLAAGLAAVHAALLLVLHGRGAPVPFTTSRGEEVLLTGSGVDAHDTVFTAAGNLGVAVVTLVVAALVPLALRSALAGSTRAVLLLLGLLGYLFYASATTAFGSAYGPLFLLEVAVLAAALPAFVLAAAAVSRSARVATVDGRGYPRRPLGIFLLAAAAVTAVVWATPLVGSLVTGTAPPTLGPATTMVTDVLDLAVIVPATLVGGLLVLRRSPLGPVVAAPLLALITALLPAIVLSTLFQVGAGIRFGPAEVAGPIGGFLLLGLVGAVLLSRLLAAAPATR</sequence>
<reference evidence="3" key="1">
    <citation type="journal article" date="2019" name="Int. J. Syst. Evol. Microbiol.">
        <title>The Global Catalogue of Microorganisms (GCM) 10K type strain sequencing project: providing services to taxonomists for standard genome sequencing and annotation.</title>
        <authorList>
            <consortium name="The Broad Institute Genomics Platform"/>
            <consortium name="The Broad Institute Genome Sequencing Center for Infectious Disease"/>
            <person name="Wu L."/>
            <person name="Ma J."/>
        </authorList>
    </citation>
    <scope>NUCLEOTIDE SEQUENCE [LARGE SCALE GENOMIC DNA]</scope>
    <source>
        <strain evidence="3">JCM 17906</strain>
    </source>
</reference>
<proteinExistence type="predicted"/>
<feature type="transmembrane region" description="Helical" evidence="1">
    <location>
        <begin position="68"/>
        <end position="90"/>
    </location>
</feature>
<feature type="transmembrane region" description="Helical" evidence="1">
    <location>
        <begin position="274"/>
        <end position="296"/>
    </location>
</feature>
<feature type="transmembrane region" description="Helical" evidence="1">
    <location>
        <begin position="129"/>
        <end position="151"/>
    </location>
</feature>
<evidence type="ECO:0000313" key="2">
    <source>
        <dbReference type="EMBL" id="GAA4542235.1"/>
    </source>
</evidence>
<keyword evidence="3" id="KW-1185">Reference proteome</keyword>
<dbReference type="EMBL" id="BAABGT010000025">
    <property type="protein sequence ID" value="GAA4542235.1"/>
    <property type="molecule type" value="Genomic_DNA"/>
</dbReference>
<evidence type="ECO:0000313" key="3">
    <source>
        <dbReference type="Proteomes" id="UP001501598"/>
    </source>
</evidence>
<feature type="transmembrane region" description="Helical" evidence="1">
    <location>
        <begin position="20"/>
        <end position="38"/>
    </location>
</feature>
<comment type="caution">
    <text evidence="2">The sequence shown here is derived from an EMBL/GenBank/DDBJ whole genome shotgun (WGS) entry which is preliminary data.</text>
</comment>
<keyword evidence="1" id="KW-0812">Transmembrane</keyword>
<dbReference type="RefSeq" id="WP_345414527.1">
    <property type="nucleotide sequence ID" value="NZ_BAABGT010000025.1"/>
</dbReference>
<evidence type="ECO:0000256" key="1">
    <source>
        <dbReference type="SAM" id="Phobius"/>
    </source>
</evidence>
<keyword evidence="1" id="KW-0472">Membrane</keyword>
<protein>
    <submittedName>
        <fullName evidence="2">Uncharacterized protein</fullName>
    </submittedName>
</protein>
<feature type="transmembrane region" description="Helical" evidence="1">
    <location>
        <begin position="172"/>
        <end position="192"/>
    </location>
</feature>